<dbReference type="KEGG" id="zca:118357073"/>
<feature type="region of interest" description="Disordered" evidence="1">
    <location>
        <begin position="48"/>
        <end position="70"/>
    </location>
</feature>
<evidence type="ECO:0000256" key="1">
    <source>
        <dbReference type="SAM" id="MobiDB-lite"/>
    </source>
</evidence>
<feature type="compositionally biased region" description="Low complexity" evidence="1">
    <location>
        <begin position="509"/>
        <end position="520"/>
    </location>
</feature>
<organism evidence="2 3">
    <name type="scientific">Zalophus californianus</name>
    <name type="common">California sealion</name>
    <dbReference type="NCBI Taxonomy" id="9704"/>
    <lineage>
        <taxon>Eukaryota</taxon>
        <taxon>Metazoa</taxon>
        <taxon>Chordata</taxon>
        <taxon>Craniata</taxon>
        <taxon>Vertebrata</taxon>
        <taxon>Euteleostomi</taxon>
        <taxon>Mammalia</taxon>
        <taxon>Eutheria</taxon>
        <taxon>Laurasiatheria</taxon>
        <taxon>Carnivora</taxon>
        <taxon>Caniformia</taxon>
        <taxon>Pinnipedia</taxon>
        <taxon>Otariidae</taxon>
        <taxon>Zalophus</taxon>
    </lineage>
</organism>
<dbReference type="AlphaFoldDB" id="A0A6P9F9P1"/>
<feature type="region of interest" description="Disordered" evidence="1">
    <location>
        <begin position="449"/>
        <end position="520"/>
    </location>
</feature>
<proteinExistence type="predicted"/>
<name>A0A6P9F9P1_ZALCA</name>
<protein>
    <submittedName>
        <fullName evidence="3">Uncharacterized protein MUC8</fullName>
    </submittedName>
</protein>
<dbReference type="RefSeq" id="XP_035583965.1">
    <property type="nucleotide sequence ID" value="XM_035728072.1"/>
</dbReference>
<dbReference type="Proteomes" id="UP000515165">
    <property type="component" value="Chromosome 6"/>
</dbReference>
<keyword evidence="2" id="KW-1185">Reference proteome</keyword>
<evidence type="ECO:0000313" key="3">
    <source>
        <dbReference type="RefSeq" id="XP_035583965.1"/>
    </source>
</evidence>
<dbReference type="CTD" id="100129528"/>
<sequence>MHPHYVSFTLGRCPRRARRWPREEGFPVLGCAEGGRVPGRSAVQRGVGTLRRHRPDGSVSTPGSPLAQGRRLSCPRMRGGWPGARKKCCPARRGHSADASPRRVGVHAGLAVGPGKKAFLSSDARRVAGCPEEVLSSAAWALCGCIAQTGRCPRRARRWPREEGFPVLGCAEGGRVPGRSVVQRGVGTLRMHRPDGSVSTPGSPLAQGRRLSCPRMRGGWPGARKKCCPARRGHSADASPRRVGVHAGLAVGPGKKAFLSSDARRVAGCPEEVLSSAAWALCGCIAQTGRCPRRARRWPREEGFPVLGCAEGGRVPGRSVVQRGVGTLRMHRPDGSVSTPGSPLAQGRRLSCPRMRGGWPGARKKCCPARRGHPADASPRRVGVHAGLAVGPGKKAFLSSDARRVAGCPEEVLSSAAWALCGCIAQTGRCPRRARRWPREEGFPVLGCAEGGRVPGRSVVQRGVGTLRMHRPDGTSSTSTPSTGSASTSSSSSSSNSSTQGPLHRRAPRSAPGPRGVSPP</sequence>
<accession>A0A6P9F9P1</accession>
<dbReference type="GeneID" id="118357073"/>
<feature type="compositionally biased region" description="Low complexity" evidence="1">
    <location>
        <begin position="475"/>
        <end position="499"/>
    </location>
</feature>
<evidence type="ECO:0000313" key="2">
    <source>
        <dbReference type="Proteomes" id="UP000515165"/>
    </source>
</evidence>
<reference evidence="3" key="1">
    <citation type="submission" date="2025-08" db="UniProtKB">
        <authorList>
            <consortium name="RefSeq"/>
        </authorList>
    </citation>
    <scope>IDENTIFICATION</scope>
    <source>
        <tissue evidence="3">Blood</tissue>
    </source>
</reference>
<gene>
    <name evidence="3" type="primary">MUC8</name>
</gene>